<organism evidence="7 8">
    <name type="scientific">Candidatus Amunia macphersoniae</name>
    <dbReference type="NCBI Taxonomy" id="3127014"/>
    <lineage>
        <taxon>Bacteria</taxon>
        <taxon>Bacillati</taxon>
        <taxon>Candidatus Dormiibacterota</taxon>
        <taxon>Candidatus Dormibacteria</taxon>
        <taxon>Candidatus Aeolococcales</taxon>
        <taxon>Candidatus Aeolococcaceae</taxon>
        <taxon>Candidatus Amunia</taxon>
    </lineage>
</organism>
<comment type="caution">
    <text evidence="7">The sequence shown here is derived from an EMBL/GenBank/DDBJ whole genome shotgun (WGS) entry which is preliminary data.</text>
</comment>
<gene>
    <name evidence="7" type="ORF">JF887_09220</name>
</gene>
<reference evidence="7 8" key="1">
    <citation type="submission" date="2020-10" db="EMBL/GenBank/DDBJ databases">
        <title>Ca. Dormibacterota MAGs.</title>
        <authorList>
            <person name="Montgomery K."/>
        </authorList>
    </citation>
    <scope>NUCLEOTIDE SEQUENCE [LARGE SCALE GENOMIC DNA]</scope>
    <source>
        <strain evidence="7">Mitchell_Peninsula_5</strain>
    </source>
</reference>
<dbReference type="InterPro" id="IPR036259">
    <property type="entry name" value="MFS_trans_sf"/>
</dbReference>
<proteinExistence type="predicted"/>
<evidence type="ECO:0000256" key="1">
    <source>
        <dbReference type="ARBA" id="ARBA00004651"/>
    </source>
</evidence>
<sequence>MLSSLGALLASLNMSTLVIALPALIRSRHTGVIEVVWVLLAYLLAQTAAVLSAGRLGDMFGRNPCTRGDLPCSR</sequence>
<keyword evidence="2 5" id="KW-0812">Transmembrane</keyword>
<evidence type="ECO:0000256" key="5">
    <source>
        <dbReference type="SAM" id="Phobius"/>
    </source>
</evidence>
<protein>
    <recommendedName>
        <fullName evidence="6">Major facilitator superfamily (MFS) profile domain-containing protein</fullName>
    </recommendedName>
</protein>
<dbReference type="InterPro" id="IPR020846">
    <property type="entry name" value="MFS_dom"/>
</dbReference>
<comment type="subcellular location">
    <subcellularLocation>
        <location evidence="1">Cell membrane</location>
        <topology evidence="1">Multi-pass membrane protein</topology>
    </subcellularLocation>
</comment>
<dbReference type="Gene3D" id="1.20.1720.10">
    <property type="entry name" value="Multidrug resistance protein D"/>
    <property type="match status" value="1"/>
</dbReference>
<dbReference type="PROSITE" id="PS50850">
    <property type="entry name" value="MFS"/>
    <property type="match status" value="1"/>
</dbReference>
<evidence type="ECO:0000313" key="8">
    <source>
        <dbReference type="Proteomes" id="UP000614410"/>
    </source>
</evidence>
<feature type="transmembrane region" description="Helical" evidence="5">
    <location>
        <begin position="36"/>
        <end position="54"/>
    </location>
</feature>
<evidence type="ECO:0000256" key="2">
    <source>
        <dbReference type="ARBA" id="ARBA00022692"/>
    </source>
</evidence>
<dbReference type="EMBL" id="JAEKNN010000047">
    <property type="protein sequence ID" value="MBJ7609590.1"/>
    <property type="molecule type" value="Genomic_DNA"/>
</dbReference>
<dbReference type="GO" id="GO:0022857">
    <property type="term" value="F:transmembrane transporter activity"/>
    <property type="evidence" value="ECO:0007669"/>
    <property type="project" value="InterPro"/>
</dbReference>
<keyword evidence="4 5" id="KW-0472">Membrane</keyword>
<dbReference type="GO" id="GO:0005886">
    <property type="term" value="C:plasma membrane"/>
    <property type="evidence" value="ECO:0007669"/>
    <property type="project" value="UniProtKB-SubCell"/>
</dbReference>
<evidence type="ECO:0000313" key="7">
    <source>
        <dbReference type="EMBL" id="MBJ7609590.1"/>
    </source>
</evidence>
<name>A0A934NG77_9BACT</name>
<feature type="domain" description="Major facilitator superfamily (MFS) profile" evidence="6">
    <location>
        <begin position="1"/>
        <end position="74"/>
    </location>
</feature>
<evidence type="ECO:0000259" key="6">
    <source>
        <dbReference type="PROSITE" id="PS50850"/>
    </source>
</evidence>
<keyword evidence="3 5" id="KW-1133">Transmembrane helix</keyword>
<evidence type="ECO:0000256" key="3">
    <source>
        <dbReference type="ARBA" id="ARBA00022989"/>
    </source>
</evidence>
<dbReference type="AlphaFoldDB" id="A0A934NG77"/>
<evidence type="ECO:0000256" key="4">
    <source>
        <dbReference type="ARBA" id="ARBA00023136"/>
    </source>
</evidence>
<dbReference type="Proteomes" id="UP000614410">
    <property type="component" value="Unassembled WGS sequence"/>
</dbReference>
<dbReference type="SUPFAM" id="SSF103473">
    <property type="entry name" value="MFS general substrate transporter"/>
    <property type="match status" value="1"/>
</dbReference>
<accession>A0A934NG77</accession>